<dbReference type="Pfam" id="PF00025">
    <property type="entry name" value="Arf"/>
    <property type="match status" value="1"/>
</dbReference>
<comment type="caution">
    <text evidence="7">The sequence shown here is derived from an EMBL/GenBank/DDBJ whole genome shotgun (WGS) entry which is preliminary data.</text>
</comment>
<keyword evidence="5" id="KW-0479">Metal-binding</keyword>
<keyword evidence="5" id="KW-0460">Magnesium</keyword>
<dbReference type="OrthoDB" id="2011769at2759"/>
<proteinExistence type="inferred from homology"/>
<evidence type="ECO:0000256" key="6">
    <source>
        <dbReference type="RuleBase" id="RU003925"/>
    </source>
</evidence>
<protein>
    <submittedName>
        <fullName evidence="7">Uncharacterized protein</fullName>
    </submittedName>
</protein>
<dbReference type="PROSITE" id="PS51419">
    <property type="entry name" value="RAB"/>
    <property type="match status" value="1"/>
</dbReference>
<evidence type="ECO:0000313" key="7">
    <source>
        <dbReference type="EMBL" id="PAA74411.1"/>
    </source>
</evidence>
<keyword evidence="8" id="KW-1185">Reference proteome</keyword>
<dbReference type="Proteomes" id="UP000215902">
    <property type="component" value="Unassembled WGS sequence"/>
</dbReference>
<dbReference type="CDD" id="cd00878">
    <property type="entry name" value="Arf_Arl"/>
    <property type="match status" value="1"/>
</dbReference>
<feature type="binding site" evidence="4">
    <location>
        <begin position="120"/>
        <end position="123"/>
    </location>
    <ligand>
        <name>GTP</name>
        <dbReference type="ChEBI" id="CHEBI:37565"/>
    </ligand>
</feature>
<dbReference type="SMART" id="SM00177">
    <property type="entry name" value="ARF"/>
    <property type="match status" value="1"/>
</dbReference>
<dbReference type="PANTHER" id="PTHR11711">
    <property type="entry name" value="ADP RIBOSYLATION FACTOR-RELATED"/>
    <property type="match status" value="1"/>
</dbReference>
<feature type="binding site" evidence="5">
    <location>
        <position position="41"/>
    </location>
    <ligand>
        <name>Mg(2+)</name>
        <dbReference type="ChEBI" id="CHEBI:18420"/>
    </ligand>
</feature>
<feature type="binding site" evidence="4">
    <location>
        <begin position="17"/>
        <end position="24"/>
    </location>
    <ligand>
        <name>GTP</name>
        <dbReference type="ChEBI" id="CHEBI:37565"/>
    </ligand>
</feature>
<name>A0A267FKX6_9PLAT</name>
<dbReference type="PRINTS" id="PR00328">
    <property type="entry name" value="SAR1GTPBP"/>
</dbReference>
<dbReference type="Gene3D" id="3.40.50.300">
    <property type="entry name" value="P-loop containing nucleotide triphosphate hydrolases"/>
    <property type="match status" value="1"/>
</dbReference>
<dbReference type="GO" id="GO:0046872">
    <property type="term" value="F:metal ion binding"/>
    <property type="evidence" value="ECO:0007669"/>
    <property type="project" value="UniProtKB-KW"/>
</dbReference>
<feature type="binding site" evidence="5">
    <location>
        <position position="24"/>
    </location>
    <ligand>
        <name>Mg(2+)</name>
        <dbReference type="ChEBI" id="CHEBI:18420"/>
    </ligand>
</feature>
<dbReference type="GO" id="GO:0005525">
    <property type="term" value="F:GTP binding"/>
    <property type="evidence" value="ECO:0007669"/>
    <property type="project" value="UniProtKB-KW"/>
</dbReference>
<evidence type="ECO:0000256" key="1">
    <source>
        <dbReference type="ARBA" id="ARBA00010290"/>
    </source>
</evidence>
<dbReference type="EMBL" id="NIVC01000949">
    <property type="protein sequence ID" value="PAA74411.1"/>
    <property type="molecule type" value="Genomic_DNA"/>
</dbReference>
<dbReference type="AlphaFoldDB" id="A0A267FKX6"/>
<dbReference type="NCBIfam" id="TIGR00231">
    <property type="entry name" value="small_GTP"/>
    <property type="match status" value="1"/>
</dbReference>
<dbReference type="InterPro" id="IPR006689">
    <property type="entry name" value="Small_GTPase_ARF/SAR"/>
</dbReference>
<evidence type="ECO:0000313" key="8">
    <source>
        <dbReference type="Proteomes" id="UP000215902"/>
    </source>
</evidence>
<dbReference type="PROSITE" id="PS51417">
    <property type="entry name" value="ARF"/>
    <property type="match status" value="1"/>
</dbReference>
<dbReference type="SUPFAM" id="SSF52540">
    <property type="entry name" value="P-loop containing nucleoside triphosphate hydrolases"/>
    <property type="match status" value="1"/>
</dbReference>
<organism evidence="7 8">
    <name type="scientific">Macrostomum lignano</name>
    <dbReference type="NCBI Taxonomy" id="282301"/>
    <lineage>
        <taxon>Eukaryota</taxon>
        <taxon>Metazoa</taxon>
        <taxon>Spiralia</taxon>
        <taxon>Lophotrochozoa</taxon>
        <taxon>Platyhelminthes</taxon>
        <taxon>Rhabditophora</taxon>
        <taxon>Macrostomorpha</taxon>
        <taxon>Macrostomida</taxon>
        <taxon>Macrostomidae</taxon>
        <taxon>Macrostomum</taxon>
    </lineage>
</organism>
<dbReference type="SMART" id="SM00178">
    <property type="entry name" value="SAR"/>
    <property type="match status" value="1"/>
</dbReference>
<dbReference type="STRING" id="282301.A0A267FKX6"/>
<comment type="similarity">
    <text evidence="1 6">Belongs to the small GTPase superfamily. Arf family.</text>
</comment>
<sequence length="213" mass="23493">MGIGSSSEARSRVIMIGLDSAGKTTLLYKLKSGEVSTSIPTIGFNVETLSLSRSTQLVSWDVGGRCSLRPLWRHYFRDAQGLIFVVDSSDRDRMHEAADELARLLEHDELAGCPLLVLANKKDLPSAMPLAELTERLRVPCLRLNRPFRMFAISASNFDGVAGAFDWLAREVKRRLPGSKDEVQEALGSHGNGKILQLTESLLPKGLQKLLFS</sequence>
<dbReference type="FunFam" id="3.40.50.300:FF:000412">
    <property type="entry name" value="ADP-ribosylation factor 1"/>
    <property type="match status" value="1"/>
</dbReference>
<dbReference type="InterPro" id="IPR005225">
    <property type="entry name" value="Small_GTP-bd"/>
</dbReference>
<dbReference type="GO" id="GO:0003924">
    <property type="term" value="F:GTPase activity"/>
    <property type="evidence" value="ECO:0007669"/>
    <property type="project" value="InterPro"/>
</dbReference>
<dbReference type="SMART" id="SM00175">
    <property type="entry name" value="RAB"/>
    <property type="match status" value="1"/>
</dbReference>
<keyword evidence="3 4" id="KW-0342">GTP-binding</keyword>
<evidence type="ECO:0000256" key="4">
    <source>
        <dbReference type="PIRSR" id="PIRSR606689-1"/>
    </source>
</evidence>
<dbReference type="InterPro" id="IPR024156">
    <property type="entry name" value="Small_GTPase_ARF"/>
</dbReference>
<gene>
    <name evidence="7" type="ORF">BOX15_Mlig013145g2</name>
</gene>
<evidence type="ECO:0000256" key="2">
    <source>
        <dbReference type="ARBA" id="ARBA00022741"/>
    </source>
</evidence>
<keyword evidence="2 4" id="KW-0547">Nucleotide-binding</keyword>
<accession>A0A267FKX6</accession>
<feature type="binding site" evidence="4">
    <location>
        <position position="64"/>
    </location>
    <ligand>
        <name>GTP</name>
        <dbReference type="ChEBI" id="CHEBI:37565"/>
    </ligand>
</feature>
<dbReference type="InterPro" id="IPR027417">
    <property type="entry name" value="P-loop_NTPase"/>
</dbReference>
<evidence type="ECO:0000256" key="5">
    <source>
        <dbReference type="PIRSR" id="PIRSR606689-2"/>
    </source>
</evidence>
<reference evidence="7 8" key="1">
    <citation type="submission" date="2017-06" db="EMBL/GenBank/DDBJ databases">
        <title>A platform for efficient transgenesis in Macrostomum lignano, a flatworm model organism for stem cell research.</title>
        <authorList>
            <person name="Berezikov E."/>
        </authorList>
    </citation>
    <scope>NUCLEOTIDE SEQUENCE [LARGE SCALE GENOMIC DNA]</scope>
    <source>
        <strain evidence="7">DV1</strain>
        <tissue evidence="7">Whole organism</tissue>
    </source>
</reference>
<evidence type="ECO:0000256" key="3">
    <source>
        <dbReference type="ARBA" id="ARBA00023134"/>
    </source>
</evidence>
<dbReference type="GO" id="GO:0030010">
    <property type="term" value="P:establishment of cell polarity"/>
    <property type="evidence" value="ECO:0007669"/>
    <property type="project" value="UniProtKB-ARBA"/>
</dbReference>